<keyword evidence="3" id="KW-0223">Dioxygenase</keyword>
<dbReference type="GO" id="GO:0020037">
    <property type="term" value="F:heme binding"/>
    <property type="evidence" value="ECO:0007669"/>
    <property type="project" value="InterPro"/>
</dbReference>
<keyword evidence="1" id="KW-0479">Metal-binding</keyword>
<dbReference type="PROSITE" id="PS50292">
    <property type="entry name" value="PEROXIDASE_3"/>
    <property type="match status" value="1"/>
</dbReference>
<keyword evidence="7" id="KW-1185">Reference proteome</keyword>
<dbReference type="Gene3D" id="1.10.640.10">
    <property type="entry name" value="Haem peroxidase domain superfamily, animal type"/>
    <property type="match status" value="1"/>
</dbReference>
<sequence>MIIRSVSRLLLGLLVVLSGCSTSPKEELLACVSVARDGFRPVAETRDLRFEGKVQEDTARCRGGEKAVAYRDTPWVDWQHYWAAGDASTLSQITHGGRHLGPNGRGIDGALLDLEYQRVELIKFNLFDNSGTYADYVRGRDGVHGAALKVWPQMRLAVDDPYYAAVGGEGTQLCEGELIRFRTLTGICNDIKNPLMGSSGTLFARNVEFETAFPDLGKTELVRNRHGDRLGLFKPDPQVISRKLFTRAQSKPDKCHDGMGLADHDPTAHCDYQKAPFFNVLAAFWIQFMTHDWFSHLHEGRNADAMMAVGCTTQRVANEERALTPQQIAELGCRPGDRMDKGMIAQTDEPPTFTAHGKTYLGRAHQTTANNVTAWWDASQLYGYNEISRQRVKRDPSDPAKLRVRSVGARAGAGEQQGYLPLFAAADPIHPQWTGQEATAFPDNWSIGLSFYHNLFAREHNLFVDAFRRQAAQTPQADSGLRNPARPDAVIAYQDVSDDELFEVARLVVAAEIAKIHTIEWTPQLLYDEPLYKGMNANWNGLFENSKLVGAALEKVVVNSFGKADDAKKANQWYSVFASGPGIIGLGSHVYQDDAILSGYDPDKTDLWRLDNPDHVNGGVNHFGSPFNFPEEFVTVYRLHPLVPDLLEYREWNRDPNRIQAKVPVVETVRGQATQVMADGGLANWALSMGRQRLGLLTLKNHPHFLQNLHLPRLDSDTGQIDVAALDIIRDRERGVPRFNEFRRQYGLRQLTSFDDFIDPRLPMNSPQRVEQQRLATLLRDVYGQHRCDAAKVITRAQRNPDGSLITDCLGHPDGSVVDNIEDVDTVVGWLAEFPRPHGFAISETQFQVFILNASRRLFSDRFFTSSFRPEFYSYLGIDWVNNNGPDGKVMERGRPNGHETEVSPLKRVLLRTTPELAPELEYVVNAFDPWARDRGAYYSLAWTPRPGAENDAAFSQP</sequence>
<evidence type="ECO:0000313" key="6">
    <source>
        <dbReference type="EMBL" id="ALP53277.1"/>
    </source>
</evidence>
<accession>A0A0S2TDV6</accession>
<dbReference type="PANTHER" id="PTHR11903">
    <property type="entry name" value="PROSTAGLANDIN G/H SYNTHASE"/>
    <property type="match status" value="1"/>
</dbReference>
<evidence type="ECO:0000256" key="2">
    <source>
        <dbReference type="ARBA" id="ARBA00022821"/>
    </source>
</evidence>
<dbReference type="GO" id="GO:0006952">
    <property type="term" value="P:defense response"/>
    <property type="evidence" value="ECO:0007669"/>
    <property type="project" value="UniProtKB-KW"/>
</dbReference>
<dbReference type="PROSITE" id="PS51257">
    <property type="entry name" value="PROKAR_LIPOPROTEIN"/>
    <property type="match status" value="1"/>
</dbReference>
<name>A0A0S2TDV6_9GAMM</name>
<protein>
    <submittedName>
        <fullName evidence="6">Oxygenase</fullName>
    </submittedName>
</protein>
<keyword evidence="4" id="KW-0560">Oxidoreductase</keyword>
<dbReference type="InterPro" id="IPR019791">
    <property type="entry name" value="Haem_peroxidase_animal"/>
</dbReference>
<dbReference type="Pfam" id="PF03098">
    <property type="entry name" value="An_peroxidase"/>
    <property type="match status" value="3"/>
</dbReference>
<organism evidence="6 7">
    <name type="scientific">Candidatus Tenderia electrophaga</name>
    <dbReference type="NCBI Taxonomy" id="1748243"/>
    <lineage>
        <taxon>Bacteria</taxon>
        <taxon>Pseudomonadati</taxon>
        <taxon>Pseudomonadota</taxon>
        <taxon>Gammaproteobacteria</taxon>
        <taxon>Candidatus Tenderiales</taxon>
        <taxon>Candidatus Tenderiaceae</taxon>
        <taxon>Candidatus Tenderia</taxon>
    </lineage>
</organism>
<dbReference type="STRING" id="1748243.Tel_08975"/>
<gene>
    <name evidence="6" type="ORF">Tel_08975</name>
</gene>
<dbReference type="GO" id="GO:0046872">
    <property type="term" value="F:metal ion binding"/>
    <property type="evidence" value="ECO:0007669"/>
    <property type="project" value="UniProtKB-KW"/>
</dbReference>
<dbReference type="SUPFAM" id="SSF48113">
    <property type="entry name" value="Heme-dependent peroxidases"/>
    <property type="match status" value="1"/>
</dbReference>
<dbReference type="EMBL" id="CP013099">
    <property type="protein sequence ID" value="ALP53277.1"/>
    <property type="molecule type" value="Genomic_DNA"/>
</dbReference>
<dbReference type="InterPro" id="IPR050783">
    <property type="entry name" value="Oxylipin_biosynth_metab"/>
</dbReference>
<dbReference type="KEGG" id="tee:Tel_08975"/>
<dbReference type="InterPro" id="IPR010255">
    <property type="entry name" value="Haem_peroxidase_sf"/>
</dbReference>
<dbReference type="PANTHER" id="PTHR11903:SF11">
    <property type="entry name" value="ALPHA-DIOXYGENASE 1"/>
    <property type="match status" value="1"/>
</dbReference>
<evidence type="ECO:0000256" key="5">
    <source>
        <dbReference type="ARBA" id="ARBA00023004"/>
    </source>
</evidence>
<reference evidence="6" key="1">
    <citation type="submission" date="2015-10" db="EMBL/GenBank/DDBJ databases">
        <title>Description of Candidatus Tenderia electrophaga gen. nov, sp. nov., an Uncultivated Electroautotroph from a Biocathode Enrichment.</title>
        <authorList>
            <person name="Eddie B.J."/>
            <person name="Malanoski A.P."/>
            <person name="Wang Z."/>
            <person name="Hall R.J."/>
            <person name="Oh S.D."/>
            <person name="Heiner C."/>
            <person name="Lin B."/>
            <person name="Strycharz-Glaven S.M."/>
        </authorList>
    </citation>
    <scope>NUCLEOTIDE SEQUENCE [LARGE SCALE GENOMIC DNA]</scope>
    <source>
        <strain evidence="6">NRL1</strain>
    </source>
</reference>
<dbReference type="Proteomes" id="UP000055136">
    <property type="component" value="Chromosome"/>
</dbReference>
<keyword evidence="2" id="KW-0611">Plant defense</keyword>
<evidence type="ECO:0000256" key="1">
    <source>
        <dbReference type="ARBA" id="ARBA00022723"/>
    </source>
</evidence>
<dbReference type="GO" id="GO:0006979">
    <property type="term" value="P:response to oxidative stress"/>
    <property type="evidence" value="ECO:0007669"/>
    <property type="project" value="InterPro"/>
</dbReference>
<dbReference type="AlphaFoldDB" id="A0A0S2TDV6"/>
<keyword evidence="5" id="KW-0408">Iron</keyword>
<dbReference type="GO" id="GO:0006631">
    <property type="term" value="P:fatty acid metabolic process"/>
    <property type="evidence" value="ECO:0007669"/>
    <property type="project" value="UniProtKB-ARBA"/>
</dbReference>
<evidence type="ECO:0000313" key="7">
    <source>
        <dbReference type="Proteomes" id="UP000055136"/>
    </source>
</evidence>
<dbReference type="GO" id="GO:0016702">
    <property type="term" value="F:oxidoreductase activity, acting on single donors with incorporation of molecular oxygen, incorporation of two atoms of oxygen"/>
    <property type="evidence" value="ECO:0007669"/>
    <property type="project" value="TreeGrafter"/>
</dbReference>
<dbReference type="InterPro" id="IPR037120">
    <property type="entry name" value="Haem_peroxidase_sf_animal"/>
</dbReference>
<proteinExistence type="predicted"/>
<evidence type="ECO:0000256" key="4">
    <source>
        <dbReference type="ARBA" id="ARBA00023002"/>
    </source>
</evidence>
<dbReference type="GO" id="GO:0004601">
    <property type="term" value="F:peroxidase activity"/>
    <property type="evidence" value="ECO:0007669"/>
    <property type="project" value="InterPro"/>
</dbReference>
<evidence type="ECO:0000256" key="3">
    <source>
        <dbReference type="ARBA" id="ARBA00022964"/>
    </source>
</evidence>